<reference evidence="2" key="1">
    <citation type="journal article" date="2019" name="Int. J. Syst. Evol. Microbiol.">
        <title>The Global Catalogue of Microorganisms (GCM) 10K type strain sequencing project: providing services to taxonomists for standard genome sequencing and annotation.</title>
        <authorList>
            <consortium name="The Broad Institute Genomics Platform"/>
            <consortium name="The Broad Institute Genome Sequencing Center for Infectious Disease"/>
            <person name="Wu L."/>
            <person name="Ma J."/>
        </authorList>
    </citation>
    <scope>NUCLEOTIDE SEQUENCE [LARGE SCALE GENOMIC DNA]</scope>
    <source>
        <strain evidence="2">CGMCC 1.15103</strain>
    </source>
</reference>
<organism evidence="1 2">
    <name type="scientific">Paraburkholderia caffeinilytica</name>
    <dbReference type="NCBI Taxonomy" id="1761016"/>
    <lineage>
        <taxon>Bacteria</taxon>
        <taxon>Pseudomonadati</taxon>
        <taxon>Pseudomonadota</taxon>
        <taxon>Betaproteobacteria</taxon>
        <taxon>Burkholderiales</taxon>
        <taxon>Burkholderiaceae</taxon>
        <taxon>Paraburkholderia</taxon>
    </lineage>
</organism>
<sequence length="126" mass="14255">MDQASPQCKDDDSSLSGYQPDERLPKIVLHFSVVPGATLTWRVDADCTLSVQGARLWLTRVNAPYDHWLEPGNAFRLHRGERVWLSTDGERTARASLTCVLPAKRGFVRRWLERLAWLGLEAPAAR</sequence>
<dbReference type="RefSeq" id="WP_115776882.1">
    <property type="nucleotide sequence ID" value="NZ_BMHL01000010.1"/>
</dbReference>
<comment type="caution">
    <text evidence="1">The sequence shown here is derived from an EMBL/GenBank/DDBJ whole genome shotgun (WGS) entry which is preliminary data.</text>
</comment>
<dbReference type="EMBL" id="BMHL01000010">
    <property type="protein sequence ID" value="GGC56903.1"/>
    <property type="molecule type" value="Genomic_DNA"/>
</dbReference>
<dbReference type="InterPro" id="IPR021317">
    <property type="entry name" value="DUF2917"/>
</dbReference>
<evidence type="ECO:0000313" key="2">
    <source>
        <dbReference type="Proteomes" id="UP000602004"/>
    </source>
</evidence>
<proteinExistence type="predicted"/>
<accession>A0ABQ1N779</accession>
<protein>
    <recommendedName>
        <fullName evidence="3">DUF2917 domain-containing protein</fullName>
    </recommendedName>
</protein>
<dbReference type="Proteomes" id="UP000602004">
    <property type="component" value="Unassembled WGS sequence"/>
</dbReference>
<gene>
    <name evidence="1" type="ORF">GCM10011400_50700</name>
</gene>
<keyword evidence="2" id="KW-1185">Reference proteome</keyword>
<name>A0ABQ1N779_9BURK</name>
<dbReference type="Pfam" id="PF11142">
    <property type="entry name" value="DUF2917"/>
    <property type="match status" value="1"/>
</dbReference>
<evidence type="ECO:0000313" key="1">
    <source>
        <dbReference type="EMBL" id="GGC56903.1"/>
    </source>
</evidence>
<evidence type="ECO:0008006" key="3">
    <source>
        <dbReference type="Google" id="ProtNLM"/>
    </source>
</evidence>